<proteinExistence type="predicted"/>
<name>A0A0G0IUI5_9BACT</name>
<dbReference type="AlphaFoldDB" id="A0A0G0IUI5"/>
<feature type="compositionally biased region" description="Low complexity" evidence="1">
    <location>
        <begin position="61"/>
        <end position="71"/>
    </location>
</feature>
<reference evidence="2 3" key="1">
    <citation type="journal article" date="2015" name="Nature">
        <title>rRNA introns, odd ribosomes, and small enigmatic genomes across a large radiation of phyla.</title>
        <authorList>
            <person name="Brown C.T."/>
            <person name="Hug L.A."/>
            <person name="Thomas B.C."/>
            <person name="Sharon I."/>
            <person name="Castelle C.J."/>
            <person name="Singh A."/>
            <person name="Wilkins M.J."/>
            <person name="Williams K.H."/>
            <person name="Banfield J.F."/>
        </authorList>
    </citation>
    <scope>NUCLEOTIDE SEQUENCE [LARGE SCALE GENOMIC DNA]</scope>
</reference>
<feature type="compositionally biased region" description="Low complexity" evidence="1">
    <location>
        <begin position="104"/>
        <end position="120"/>
    </location>
</feature>
<feature type="compositionally biased region" description="Polar residues" evidence="1">
    <location>
        <begin position="49"/>
        <end position="60"/>
    </location>
</feature>
<protein>
    <submittedName>
        <fullName evidence="2">Uncharacterized protein</fullName>
    </submittedName>
</protein>
<dbReference type="EMBL" id="LBSX01000005">
    <property type="protein sequence ID" value="KKQ27824.1"/>
    <property type="molecule type" value="Genomic_DNA"/>
</dbReference>
<dbReference type="Proteomes" id="UP000034849">
    <property type="component" value="Unassembled WGS sequence"/>
</dbReference>
<gene>
    <name evidence="2" type="ORF">US42_C0005G0049</name>
</gene>
<sequence>MNHHQVRQSWTISRNSPWMLPRRKRSRSRSRLSTISCSDRESPGDTRSPRQAGSSRSSWSTGTAPAPTGTPNWLLPGHWKKPRNTGGWGSRWISISTRPPPPARSWSSTSSGTSSARRTTMVARSPPFFHQGGSPRLHDTGGTVGNSRKII</sequence>
<evidence type="ECO:0000313" key="3">
    <source>
        <dbReference type="Proteomes" id="UP000034849"/>
    </source>
</evidence>
<feature type="region of interest" description="Disordered" evidence="1">
    <location>
        <begin position="20"/>
        <end position="151"/>
    </location>
</feature>
<evidence type="ECO:0000256" key="1">
    <source>
        <dbReference type="SAM" id="MobiDB-lite"/>
    </source>
</evidence>
<evidence type="ECO:0000313" key="2">
    <source>
        <dbReference type="EMBL" id="KKQ27824.1"/>
    </source>
</evidence>
<accession>A0A0G0IUI5</accession>
<dbReference type="STRING" id="1619046.US42_C0005G0049"/>
<feature type="compositionally biased region" description="Basic and acidic residues" evidence="1">
    <location>
        <begin position="38"/>
        <end position="48"/>
    </location>
</feature>
<feature type="compositionally biased region" description="Basic residues" evidence="1">
    <location>
        <begin position="21"/>
        <end position="30"/>
    </location>
</feature>
<comment type="caution">
    <text evidence="2">The sequence shown here is derived from an EMBL/GenBank/DDBJ whole genome shotgun (WGS) entry which is preliminary data.</text>
</comment>
<organism evidence="2 3">
    <name type="scientific">Candidatus Magasanikbacteria bacterium GW2011_GWC2_37_14</name>
    <dbReference type="NCBI Taxonomy" id="1619046"/>
    <lineage>
        <taxon>Bacteria</taxon>
        <taxon>Candidatus Magasanikiibacteriota</taxon>
    </lineage>
</organism>